<dbReference type="HOGENOM" id="CLU_2364068_0_0_1"/>
<dbReference type="RefSeq" id="XP_005756479.1">
    <property type="nucleotide sequence ID" value="XM_005756422.1"/>
</dbReference>
<dbReference type="KEGG" id="ehx:EMIHUDRAFT_439276"/>
<organism evidence="1 2">
    <name type="scientific">Emiliania huxleyi (strain CCMP1516)</name>
    <dbReference type="NCBI Taxonomy" id="280463"/>
    <lineage>
        <taxon>Eukaryota</taxon>
        <taxon>Haptista</taxon>
        <taxon>Haptophyta</taxon>
        <taxon>Prymnesiophyceae</taxon>
        <taxon>Isochrysidales</taxon>
        <taxon>Noelaerhabdaceae</taxon>
        <taxon>Emiliania</taxon>
    </lineage>
</organism>
<dbReference type="AlphaFoldDB" id="A0A0D3HYG5"/>
<dbReference type="GeneID" id="17250267"/>
<dbReference type="EnsemblProtists" id="EOD04050">
    <property type="protein sequence ID" value="EOD04050"/>
    <property type="gene ID" value="EMIHUDRAFT_439276"/>
</dbReference>
<name>A0A0D3HYG5_EMIH1</name>
<evidence type="ECO:0000313" key="1">
    <source>
        <dbReference type="EnsemblProtists" id="EOD04050"/>
    </source>
</evidence>
<dbReference type="Proteomes" id="UP000013827">
    <property type="component" value="Unassembled WGS sequence"/>
</dbReference>
<sequence>MDLRCLKCFTATEPKPLEDATKLPYSLSEGDTVAAPEPEKPVFIIPSPRKPTLEPAPLEDATNDNVVSNAQRYAQDAWERAQAAASMRRKQSSASL</sequence>
<reference evidence="1" key="2">
    <citation type="submission" date="2024-10" db="UniProtKB">
        <authorList>
            <consortium name="EnsemblProtists"/>
        </authorList>
    </citation>
    <scope>IDENTIFICATION</scope>
</reference>
<evidence type="ECO:0000313" key="2">
    <source>
        <dbReference type="Proteomes" id="UP000013827"/>
    </source>
</evidence>
<keyword evidence="2" id="KW-1185">Reference proteome</keyword>
<reference evidence="2" key="1">
    <citation type="journal article" date="2013" name="Nature">
        <title>Pan genome of the phytoplankton Emiliania underpins its global distribution.</title>
        <authorList>
            <person name="Read B.A."/>
            <person name="Kegel J."/>
            <person name="Klute M.J."/>
            <person name="Kuo A."/>
            <person name="Lefebvre S.C."/>
            <person name="Maumus F."/>
            <person name="Mayer C."/>
            <person name="Miller J."/>
            <person name="Monier A."/>
            <person name="Salamov A."/>
            <person name="Young J."/>
            <person name="Aguilar M."/>
            <person name="Claverie J.M."/>
            <person name="Frickenhaus S."/>
            <person name="Gonzalez K."/>
            <person name="Herman E.K."/>
            <person name="Lin Y.C."/>
            <person name="Napier J."/>
            <person name="Ogata H."/>
            <person name="Sarno A.F."/>
            <person name="Shmutz J."/>
            <person name="Schroeder D."/>
            <person name="de Vargas C."/>
            <person name="Verret F."/>
            <person name="von Dassow P."/>
            <person name="Valentin K."/>
            <person name="Van de Peer Y."/>
            <person name="Wheeler G."/>
            <person name="Dacks J.B."/>
            <person name="Delwiche C.F."/>
            <person name="Dyhrman S.T."/>
            <person name="Glockner G."/>
            <person name="John U."/>
            <person name="Richards T."/>
            <person name="Worden A.Z."/>
            <person name="Zhang X."/>
            <person name="Grigoriev I.V."/>
            <person name="Allen A.E."/>
            <person name="Bidle K."/>
            <person name="Borodovsky M."/>
            <person name="Bowler C."/>
            <person name="Brownlee C."/>
            <person name="Cock J.M."/>
            <person name="Elias M."/>
            <person name="Gladyshev V.N."/>
            <person name="Groth M."/>
            <person name="Guda C."/>
            <person name="Hadaegh A."/>
            <person name="Iglesias-Rodriguez M.D."/>
            <person name="Jenkins J."/>
            <person name="Jones B.M."/>
            <person name="Lawson T."/>
            <person name="Leese F."/>
            <person name="Lindquist E."/>
            <person name="Lobanov A."/>
            <person name="Lomsadze A."/>
            <person name="Malik S.B."/>
            <person name="Marsh M.E."/>
            <person name="Mackinder L."/>
            <person name="Mock T."/>
            <person name="Mueller-Roeber B."/>
            <person name="Pagarete A."/>
            <person name="Parker M."/>
            <person name="Probert I."/>
            <person name="Quesneville H."/>
            <person name="Raines C."/>
            <person name="Rensing S.A."/>
            <person name="Riano-Pachon D.M."/>
            <person name="Richier S."/>
            <person name="Rokitta S."/>
            <person name="Shiraiwa Y."/>
            <person name="Soanes D.M."/>
            <person name="van der Giezen M."/>
            <person name="Wahlund T.M."/>
            <person name="Williams B."/>
            <person name="Wilson W."/>
            <person name="Wolfe G."/>
            <person name="Wurch L.L."/>
        </authorList>
    </citation>
    <scope>NUCLEOTIDE SEQUENCE</scope>
</reference>
<accession>A0A0D3HYG5</accession>
<protein>
    <submittedName>
        <fullName evidence="1">Uncharacterized protein</fullName>
    </submittedName>
</protein>
<dbReference type="PaxDb" id="2903-EOD04050"/>
<proteinExistence type="predicted"/>